<evidence type="ECO:0000256" key="1">
    <source>
        <dbReference type="SAM" id="SignalP"/>
    </source>
</evidence>
<evidence type="ECO:0000259" key="2">
    <source>
        <dbReference type="SMART" id="SM00409"/>
    </source>
</evidence>
<keyword evidence="1" id="KW-0732">Signal</keyword>
<dbReference type="InterPro" id="IPR013783">
    <property type="entry name" value="Ig-like_fold"/>
</dbReference>
<dbReference type="Pfam" id="PF07686">
    <property type="entry name" value="V-set"/>
    <property type="match status" value="1"/>
</dbReference>
<reference evidence="3" key="1">
    <citation type="submission" date="2025-08" db="UniProtKB">
        <authorList>
            <consortium name="Ensembl"/>
        </authorList>
    </citation>
    <scope>IDENTIFICATION</scope>
</reference>
<dbReference type="Proteomes" id="UP000472260">
    <property type="component" value="Unassembled WGS sequence"/>
</dbReference>
<dbReference type="Gene3D" id="2.60.40.2710">
    <property type="match status" value="1"/>
</dbReference>
<keyword evidence="4" id="KW-1185">Reference proteome</keyword>
<name>A0A671SCS3_9TELE</name>
<dbReference type="InterPro" id="IPR003599">
    <property type="entry name" value="Ig_sub"/>
</dbReference>
<sequence length="318" mass="35763">DGQNGRRLLVKSLLFFSSGVSGVETDRVLVSVMEGDSITLHTGIKKAQEDRIRWYFNETRIAQINGDPSKTCTDVQCNEGTERFRDRLKLDHQTGSLTIMNTRTTDAGVYQLKIFSSSSISEKTFSVSFGSYTVVLSISSPSFSHFTLRYFIKAPSLVLAPPTNKCCCTEHAICTVIFMFFFPPKKILQLLLVCVSGVSAAERDEMKRKSAKEGESVTLDPAVMKNPNHVMTFRNRLQLDHQTGSLTIKNIRITDSGVYELKISSSSSSRRHRRSINRVKSFDVTVISKYNLVIQAFGHIQRNIKNCIVTFIFLILLP</sequence>
<feature type="signal peptide" evidence="1">
    <location>
        <begin position="1"/>
        <end position="25"/>
    </location>
</feature>
<dbReference type="SUPFAM" id="SSF48726">
    <property type="entry name" value="Immunoglobulin"/>
    <property type="match status" value="2"/>
</dbReference>
<evidence type="ECO:0000313" key="4">
    <source>
        <dbReference type="Proteomes" id="UP000472260"/>
    </source>
</evidence>
<dbReference type="SMART" id="SM00409">
    <property type="entry name" value="IG"/>
    <property type="match status" value="2"/>
</dbReference>
<accession>A0A671SCS3</accession>
<feature type="chain" id="PRO_5025677735" description="Immunoglobulin domain-containing protein" evidence="1">
    <location>
        <begin position="26"/>
        <end position="318"/>
    </location>
</feature>
<proteinExistence type="predicted"/>
<dbReference type="Ensembl" id="ENSSANT00000099854.1">
    <property type="protein sequence ID" value="ENSSANP00000094024.1"/>
    <property type="gene ID" value="ENSSANG00000046350.1"/>
</dbReference>
<protein>
    <recommendedName>
        <fullName evidence="2">Immunoglobulin domain-containing protein</fullName>
    </recommendedName>
</protein>
<dbReference type="InterPro" id="IPR036179">
    <property type="entry name" value="Ig-like_dom_sf"/>
</dbReference>
<organism evidence="3 4">
    <name type="scientific">Sinocyclocheilus anshuiensis</name>
    <dbReference type="NCBI Taxonomy" id="1608454"/>
    <lineage>
        <taxon>Eukaryota</taxon>
        <taxon>Metazoa</taxon>
        <taxon>Chordata</taxon>
        <taxon>Craniata</taxon>
        <taxon>Vertebrata</taxon>
        <taxon>Euteleostomi</taxon>
        <taxon>Actinopterygii</taxon>
        <taxon>Neopterygii</taxon>
        <taxon>Teleostei</taxon>
        <taxon>Ostariophysi</taxon>
        <taxon>Cypriniformes</taxon>
        <taxon>Cyprinidae</taxon>
        <taxon>Cyprininae</taxon>
        <taxon>Sinocyclocheilus</taxon>
    </lineage>
</organism>
<dbReference type="Gene3D" id="2.60.40.10">
    <property type="entry name" value="Immunoglobulins"/>
    <property type="match status" value="1"/>
</dbReference>
<reference evidence="3" key="2">
    <citation type="submission" date="2025-09" db="UniProtKB">
        <authorList>
            <consortium name="Ensembl"/>
        </authorList>
    </citation>
    <scope>IDENTIFICATION</scope>
</reference>
<dbReference type="InterPro" id="IPR013106">
    <property type="entry name" value="Ig_V-set"/>
</dbReference>
<feature type="domain" description="Immunoglobulin" evidence="2">
    <location>
        <begin position="27"/>
        <end position="136"/>
    </location>
</feature>
<dbReference type="PANTHER" id="PTHR21063:SF4">
    <property type="entry name" value="CD48 ANTIGEN-RELATED"/>
    <property type="match status" value="1"/>
</dbReference>
<dbReference type="AlphaFoldDB" id="A0A671SCS3"/>
<evidence type="ECO:0000313" key="3">
    <source>
        <dbReference type="Ensembl" id="ENSSANP00000094024.1"/>
    </source>
</evidence>
<feature type="domain" description="Immunoglobulin" evidence="2">
    <location>
        <begin position="206"/>
        <end position="287"/>
    </location>
</feature>
<dbReference type="PANTHER" id="PTHR21063">
    <property type="entry name" value="LFA-3"/>
    <property type="match status" value="1"/>
</dbReference>